<organism evidence="1">
    <name type="scientific">Zea mays</name>
    <name type="common">Maize</name>
    <dbReference type="NCBI Taxonomy" id="4577"/>
    <lineage>
        <taxon>Eukaryota</taxon>
        <taxon>Viridiplantae</taxon>
        <taxon>Streptophyta</taxon>
        <taxon>Embryophyta</taxon>
        <taxon>Tracheophyta</taxon>
        <taxon>Spermatophyta</taxon>
        <taxon>Magnoliopsida</taxon>
        <taxon>Liliopsida</taxon>
        <taxon>Poales</taxon>
        <taxon>Poaceae</taxon>
        <taxon>PACMAD clade</taxon>
        <taxon>Panicoideae</taxon>
        <taxon>Andropogonodae</taxon>
        <taxon>Andropogoneae</taxon>
        <taxon>Tripsacinae</taxon>
        <taxon>Zea</taxon>
    </lineage>
</organism>
<protein>
    <submittedName>
        <fullName evidence="1">Uncharacterized protein</fullName>
    </submittedName>
</protein>
<accession>C4IYQ2</accession>
<dbReference type="AlphaFoldDB" id="C4IYQ2"/>
<name>C4IYQ2_MAIZE</name>
<proteinExistence type="evidence at transcript level"/>
<sequence>MQDRPRFAEGWIRFPQQTRISASRLQNGMIQLQIHLAELQLGIIHRYIHRGLPCFQLPADALEGDQALLLSCHQLRQALLPLDIHRCKLLHLINDEQDIGIHHTRASLRTREVAVLQIENRQGTANLIPIVSVGNQRKTWEGRKN</sequence>
<reference evidence="1" key="2">
    <citation type="submission" date="2012-06" db="EMBL/GenBank/DDBJ databases">
        <authorList>
            <person name="Yu Y."/>
            <person name="Currie J."/>
            <person name="Lomeli R."/>
            <person name="Angelova A."/>
            <person name="Collura K."/>
            <person name="Wissotski M."/>
            <person name="Campos D."/>
            <person name="Kudrna D."/>
            <person name="Golser W."/>
            <person name="Ashely E."/>
            <person name="Descour A."/>
            <person name="Fernandes J."/>
            <person name="Soderlund C."/>
            <person name="Walbot V."/>
        </authorList>
    </citation>
    <scope>NUCLEOTIDE SEQUENCE</scope>
    <source>
        <strain evidence="1">B73</strain>
    </source>
</reference>
<evidence type="ECO:0000313" key="1">
    <source>
        <dbReference type="EMBL" id="ACR34052.1"/>
    </source>
</evidence>
<reference evidence="1" key="1">
    <citation type="journal article" date="2009" name="PLoS Genet.">
        <title>Sequencing, mapping, and analysis of 27,455 maize full-length cDNAs.</title>
        <authorList>
            <person name="Soderlund C."/>
            <person name="Descour A."/>
            <person name="Kudrna D."/>
            <person name="Bomhoff M."/>
            <person name="Boyd L."/>
            <person name="Currie J."/>
            <person name="Angelova A."/>
            <person name="Collura K."/>
            <person name="Wissotski M."/>
            <person name="Ashley E."/>
            <person name="Morrow D."/>
            <person name="Fernandes J."/>
            <person name="Walbot V."/>
            <person name="Yu Y."/>
        </authorList>
    </citation>
    <scope>NUCLEOTIDE SEQUENCE</scope>
    <source>
        <strain evidence="1">B73</strain>
    </source>
</reference>
<dbReference type="EMBL" id="BT083699">
    <property type="protein sequence ID" value="ACR34052.1"/>
    <property type="molecule type" value="mRNA"/>
</dbReference>